<feature type="transmembrane region" description="Helical" evidence="7">
    <location>
        <begin position="212"/>
        <end position="239"/>
    </location>
</feature>
<feature type="transmembrane region" description="Helical" evidence="7">
    <location>
        <begin position="259"/>
        <end position="281"/>
    </location>
</feature>
<evidence type="ECO:0000256" key="5">
    <source>
        <dbReference type="ARBA" id="ARBA00023136"/>
    </source>
</evidence>
<comment type="subcellular location">
    <subcellularLocation>
        <location evidence="1">Membrane</location>
        <topology evidence="1">Multi-pass membrane protein</topology>
    </subcellularLocation>
</comment>
<keyword evidence="3" id="KW-0732">Signal</keyword>
<dbReference type="Pfam" id="PF09335">
    <property type="entry name" value="VTT_dom"/>
    <property type="match status" value="1"/>
</dbReference>
<dbReference type="PANTHER" id="PTHR43220:SF21">
    <property type="entry name" value="TRANSMEMBRANE PROTEIN 41A"/>
    <property type="match status" value="1"/>
</dbReference>
<evidence type="ECO:0000256" key="1">
    <source>
        <dbReference type="ARBA" id="ARBA00004141"/>
    </source>
</evidence>
<protein>
    <submittedName>
        <fullName evidence="9">Transmembrane protein 41A</fullName>
    </submittedName>
</protein>
<reference evidence="9" key="1">
    <citation type="submission" date="2013-05" db="EMBL/GenBank/DDBJ databases">
        <authorList>
            <person name="Yim A.K.Y."/>
            <person name="Chan T.F."/>
            <person name="Ji K.M."/>
            <person name="Liu X.Y."/>
            <person name="Zhou J.W."/>
            <person name="Li R.Q."/>
            <person name="Yang K.Y."/>
            <person name="Li J."/>
            <person name="Li M."/>
            <person name="Law P.T.W."/>
            <person name="Wu Y.L."/>
            <person name="Cai Z.L."/>
            <person name="Qin H."/>
            <person name="Bao Y."/>
            <person name="Leung R.K.K."/>
            <person name="Ng P.K.S."/>
            <person name="Zou J."/>
            <person name="Zhong X.J."/>
            <person name="Ran P.X."/>
            <person name="Zhong N.S."/>
            <person name="Liu Z.G."/>
            <person name="Tsui S.K.W."/>
        </authorList>
    </citation>
    <scope>NUCLEOTIDE SEQUENCE</scope>
    <source>
        <strain evidence="9">Derf</strain>
        <tissue evidence="9">Whole organism</tissue>
    </source>
</reference>
<dbReference type="InterPro" id="IPR045014">
    <property type="entry name" value="TM41A/B"/>
</dbReference>
<evidence type="ECO:0000256" key="6">
    <source>
        <dbReference type="ARBA" id="ARBA00025797"/>
    </source>
</evidence>
<dbReference type="EMBL" id="ASGP02000003">
    <property type="protein sequence ID" value="KAH9516641.1"/>
    <property type="molecule type" value="Genomic_DNA"/>
</dbReference>
<dbReference type="GO" id="GO:0016020">
    <property type="term" value="C:membrane"/>
    <property type="evidence" value="ECO:0007669"/>
    <property type="project" value="UniProtKB-SubCell"/>
</dbReference>
<feature type="transmembrane region" description="Helical" evidence="7">
    <location>
        <begin position="12"/>
        <end position="32"/>
    </location>
</feature>
<evidence type="ECO:0000256" key="4">
    <source>
        <dbReference type="ARBA" id="ARBA00022989"/>
    </source>
</evidence>
<sequence>MAINHHYKSIWIRLLFILLIFLASFFWLLFLVQVARPDINLNIGDKKQKISYDEEFLHDDQKTNQEMSDILKNKPNDEDSRISFPSNIEQLKRLARILSLYSQTHSQYVFILFCSAYIFKQTFAIPGSVFLNLLAGAIYGTWISFPLCCLLSAIGATCCFFLSKMAGRHLLEHYFPEKLNYFRQKYIEQQRHQENLFLVLISLRLFPMTPNWFLNIASPIVNVPLHLFFLSVLIGLMPYNFICVQTGSILSQINSMDDVFTIKTFIASLFVAIVVAIPTLLTKKIRPPIMSTANSNHLDRSKPKSNQN</sequence>
<feature type="domain" description="VTT" evidence="8">
    <location>
        <begin position="125"/>
        <end position="248"/>
    </location>
</feature>
<dbReference type="PANTHER" id="PTHR43220">
    <property type="match status" value="1"/>
</dbReference>
<keyword evidence="10" id="KW-1185">Reference proteome</keyword>
<dbReference type="InterPro" id="IPR032816">
    <property type="entry name" value="VTT_dom"/>
</dbReference>
<evidence type="ECO:0000256" key="2">
    <source>
        <dbReference type="ARBA" id="ARBA00022692"/>
    </source>
</evidence>
<proteinExistence type="inferred from homology"/>
<evidence type="ECO:0000256" key="7">
    <source>
        <dbReference type="SAM" id="Phobius"/>
    </source>
</evidence>
<organism evidence="9 10">
    <name type="scientific">Dermatophagoides farinae</name>
    <name type="common">American house dust mite</name>
    <dbReference type="NCBI Taxonomy" id="6954"/>
    <lineage>
        <taxon>Eukaryota</taxon>
        <taxon>Metazoa</taxon>
        <taxon>Ecdysozoa</taxon>
        <taxon>Arthropoda</taxon>
        <taxon>Chelicerata</taxon>
        <taxon>Arachnida</taxon>
        <taxon>Acari</taxon>
        <taxon>Acariformes</taxon>
        <taxon>Sarcoptiformes</taxon>
        <taxon>Astigmata</taxon>
        <taxon>Psoroptidia</taxon>
        <taxon>Analgoidea</taxon>
        <taxon>Pyroglyphidae</taxon>
        <taxon>Dermatophagoidinae</taxon>
        <taxon>Dermatophagoides</taxon>
    </lineage>
</organism>
<feature type="transmembrane region" description="Helical" evidence="7">
    <location>
        <begin position="139"/>
        <end position="162"/>
    </location>
</feature>
<name>A0A922L3K2_DERFA</name>
<evidence type="ECO:0000313" key="10">
    <source>
        <dbReference type="Proteomes" id="UP000790347"/>
    </source>
</evidence>
<reference evidence="9" key="2">
    <citation type="journal article" date="2022" name="Res Sq">
        <title>Comparative Genomics Reveals Insights into the Divergent Evolution of Astigmatic Mites and Household Pest Adaptations.</title>
        <authorList>
            <person name="Xiong Q."/>
            <person name="Wan A.T.-Y."/>
            <person name="Liu X.-Y."/>
            <person name="Fung C.S.-H."/>
            <person name="Xiao X."/>
            <person name="Malainual N."/>
            <person name="Hou J."/>
            <person name="Wang L."/>
            <person name="Wang M."/>
            <person name="Yang K."/>
            <person name="Cui Y."/>
            <person name="Leung E."/>
            <person name="Nong W."/>
            <person name="Shin S.-K."/>
            <person name="Au S."/>
            <person name="Jeong K.Y."/>
            <person name="Chew F.T."/>
            <person name="Hui J."/>
            <person name="Leung T.F."/>
            <person name="Tungtrongchitr A."/>
            <person name="Zhong N."/>
            <person name="Liu Z."/>
            <person name="Tsui S."/>
        </authorList>
    </citation>
    <scope>NUCLEOTIDE SEQUENCE</scope>
    <source>
        <strain evidence="9">Derf</strain>
        <tissue evidence="9">Whole organism</tissue>
    </source>
</reference>
<comment type="caution">
    <text evidence="9">The sequence shown here is derived from an EMBL/GenBank/DDBJ whole genome shotgun (WGS) entry which is preliminary data.</text>
</comment>
<accession>A0A922L3K2</accession>
<dbReference type="Proteomes" id="UP000790347">
    <property type="component" value="Unassembled WGS sequence"/>
</dbReference>
<gene>
    <name evidence="9" type="primary">TMEM41A</name>
    <name evidence="9" type="ORF">DERF_007371</name>
</gene>
<evidence type="ECO:0000313" key="9">
    <source>
        <dbReference type="EMBL" id="KAH9516641.1"/>
    </source>
</evidence>
<comment type="similarity">
    <text evidence="6">Belongs to the TMEM41 family.</text>
</comment>
<dbReference type="AlphaFoldDB" id="A0A922L3K2"/>
<keyword evidence="2 7" id="KW-0812">Transmembrane</keyword>
<evidence type="ECO:0000259" key="8">
    <source>
        <dbReference type="Pfam" id="PF09335"/>
    </source>
</evidence>
<keyword evidence="4 7" id="KW-1133">Transmembrane helix</keyword>
<keyword evidence="5 7" id="KW-0472">Membrane</keyword>
<evidence type="ECO:0000256" key="3">
    <source>
        <dbReference type="ARBA" id="ARBA00022729"/>
    </source>
</evidence>